<keyword evidence="2" id="KW-1185">Reference proteome</keyword>
<proteinExistence type="predicted"/>
<evidence type="ECO:0000313" key="2">
    <source>
        <dbReference type="Proteomes" id="UP001177260"/>
    </source>
</evidence>
<comment type="caution">
    <text evidence="1">The sequence shown here is derived from an EMBL/GenBank/DDBJ whole genome shotgun (WGS) entry which is preliminary data.</text>
</comment>
<dbReference type="Proteomes" id="UP001177260">
    <property type="component" value="Unassembled WGS sequence"/>
</dbReference>
<organism evidence="1 2">
    <name type="scientific">Aspergillus melleus</name>
    <dbReference type="NCBI Taxonomy" id="138277"/>
    <lineage>
        <taxon>Eukaryota</taxon>
        <taxon>Fungi</taxon>
        <taxon>Dikarya</taxon>
        <taxon>Ascomycota</taxon>
        <taxon>Pezizomycotina</taxon>
        <taxon>Eurotiomycetes</taxon>
        <taxon>Eurotiomycetidae</taxon>
        <taxon>Eurotiales</taxon>
        <taxon>Aspergillaceae</taxon>
        <taxon>Aspergillus</taxon>
        <taxon>Aspergillus subgen. Circumdati</taxon>
    </lineage>
</organism>
<gene>
    <name evidence="1" type="ORF">N8T08_004281</name>
</gene>
<protein>
    <submittedName>
        <fullName evidence="1">Uncharacterized protein</fullName>
    </submittedName>
</protein>
<reference evidence="1 2" key="1">
    <citation type="journal article" date="2023" name="ACS Omega">
        <title>Identification of the Neoaspergillic Acid Biosynthesis Gene Cluster by Establishing an In Vitro CRISPR-Ribonucleoprotein Genetic System in Aspergillus melleus.</title>
        <authorList>
            <person name="Yuan B."/>
            <person name="Grau M.F."/>
            <person name="Murata R.M."/>
            <person name="Torok T."/>
            <person name="Venkateswaran K."/>
            <person name="Stajich J.E."/>
            <person name="Wang C.C.C."/>
        </authorList>
    </citation>
    <scope>NUCLEOTIDE SEQUENCE [LARGE SCALE GENOMIC DNA]</scope>
    <source>
        <strain evidence="1 2">IMV 1140</strain>
    </source>
</reference>
<evidence type="ECO:0000313" key="1">
    <source>
        <dbReference type="EMBL" id="KAK1145406.1"/>
    </source>
</evidence>
<name>A0ACC3B580_9EURO</name>
<sequence>MAPKRPSLHPLTTSKTMTFPSELRERTYTTNLDPNEGCKKEDEDVEFSMTPPPAYTEFLNTFSPIFASPDTSRANFSKYMLDKPRSSPTSAPSSSTATTFPGGHPPRTLPPVAALPHISVSSRTPDHVRRMRLPPPYAYTPASDSPRSAHPLRSPYTPSEMRVHHFDSPVSDHAGYFSVRHVMTTTITYKRAPQLEPPPQGKRRRNSDD</sequence>
<dbReference type="EMBL" id="JAOPJF010000024">
    <property type="protein sequence ID" value="KAK1145406.1"/>
    <property type="molecule type" value="Genomic_DNA"/>
</dbReference>
<accession>A0ACC3B580</accession>